<evidence type="ECO:0000313" key="2">
    <source>
        <dbReference type="Proteomes" id="UP000009215"/>
    </source>
</evidence>
<protein>
    <recommendedName>
        <fullName evidence="3">LlaJI family restriction endonuclease</fullName>
    </recommendedName>
</protein>
<dbReference type="RefSeq" id="WP_015057847.1">
    <property type="nucleotide sequence ID" value="NC_019042.1"/>
</dbReference>
<dbReference type="Pfam" id="PF09563">
    <property type="entry name" value="RE_LlaJI"/>
    <property type="match status" value="1"/>
</dbReference>
<evidence type="ECO:0008006" key="3">
    <source>
        <dbReference type="Google" id="ProtNLM"/>
    </source>
</evidence>
<evidence type="ECO:0000313" key="1">
    <source>
        <dbReference type="EMBL" id="CCI63034.1"/>
    </source>
</evidence>
<dbReference type="AlphaFoldDB" id="A0AB33R6I5"/>
<dbReference type="Proteomes" id="UP000009215">
    <property type="component" value="Chromosome"/>
</dbReference>
<name>A0AB33R6I5_STREQ</name>
<proteinExistence type="predicted"/>
<organism evidence="1 2">
    <name type="scientific">Streptococcus dysgalactiae subsp. equisimilis AC-2713</name>
    <dbReference type="NCBI Taxonomy" id="759913"/>
    <lineage>
        <taxon>Bacteria</taxon>
        <taxon>Bacillati</taxon>
        <taxon>Bacillota</taxon>
        <taxon>Bacilli</taxon>
        <taxon>Lactobacillales</taxon>
        <taxon>Streptococcaceae</taxon>
        <taxon>Streptococcus</taxon>
    </lineage>
</organism>
<dbReference type="KEGG" id="sdc:SDSE_1540"/>
<sequence length="441" mass="51418">MIEYRNMLLLEDGREIPTEFVSRRGLSDFTKRIGKKTTVDFVGFILDKNGVIVSLPKHFYPTGVWNKYINKDEGEVLGDITDLMTLLAKGSSSVSHGDLTNFPIDSYIEIQNYFKKFGLFSKKLTQVKSGYAGHIDWKATFRRSSKIIQENGILFMPFQITQTINRSSFISECMEYALSKSYSDFKGYLNFLTPYNFRTNNPFFNNYKRCKAELVKIKQFFFKDTEKKLIEALIQYFEWLSRRNDKIVIATKNFELYWEALVSVLLDTKFGGVDSNGKIIFADNVDNKFVFKPPKEKVEDSRLLELQSRAGFSIAFDHIRYGEEIYLFDSKYISSDSMGSLNYKQAFYYYYLRGLYPQSTIINGLIIPTSKNYSYSIHIDRDRKSIFDVENFNIYEVDKQKIDGLKILEHKVNLRMCLKIAASNLGYFQSRLLKSQSMIKI</sequence>
<dbReference type="EMBL" id="HE858529">
    <property type="protein sequence ID" value="CCI63034.1"/>
    <property type="molecule type" value="Genomic_DNA"/>
</dbReference>
<reference evidence="1 2" key="1">
    <citation type="submission" date="2012-05" db="EMBL/GenBank/DDBJ databases">
        <title>Complete genome sequence of a Streptococcus dysgalactiae subsp. equisimilis strain possessing Lancefield's group A antigen.</title>
        <authorList>
            <person name="Luetticken R."/>
            <person name="Bruellhoff K."/>
            <person name="Van der Linden M."/>
            <person name="Peltroche-Llacsahuanga H."/>
            <person name="Blom J."/>
            <person name="Weber-Lehmann J."/>
            <person name="Ferretti J.J."/>
            <person name="McShan W.M."/>
        </authorList>
    </citation>
    <scope>NUCLEOTIDE SEQUENCE [LARGE SCALE GENOMIC DNA]</scope>
    <source>
        <strain evidence="1 2">AC-2713</strain>
    </source>
</reference>
<gene>
    <name evidence="1" type="ORF">SDSE_1540</name>
</gene>
<dbReference type="InterPro" id="IPR018579">
    <property type="entry name" value="Restrct_endonuc_II_LlaJI"/>
</dbReference>
<accession>A0AB33R6I5</accession>